<dbReference type="RefSeq" id="WP_214186064.1">
    <property type="nucleotide sequence ID" value="NZ_BSDS01000001.1"/>
</dbReference>
<dbReference type="SUPFAM" id="SSF81342">
    <property type="entry name" value="Transmembrane di-heme cytochromes"/>
    <property type="match status" value="1"/>
</dbReference>
<feature type="transmembrane region" description="Helical" evidence="6">
    <location>
        <begin position="114"/>
        <end position="141"/>
    </location>
</feature>
<evidence type="ECO:0000313" key="8">
    <source>
        <dbReference type="EMBL" id="GLI38188.1"/>
    </source>
</evidence>
<dbReference type="Gene3D" id="1.20.950.20">
    <property type="entry name" value="Transmembrane di-heme cytochromes, Chain C"/>
    <property type="match status" value="1"/>
</dbReference>
<gene>
    <name evidence="8" type="ORF">GHYDROH2_16890</name>
</gene>
<evidence type="ECO:0000256" key="2">
    <source>
        <dbReference type="ARBA" id="ARBA00022475"/>
    </source>
</evidence>
<name>A0A9W6LBR6_9BACT</name>
<keyword evidence="4 6" id="KW-1133">Transmembrane helix</keyword>
<proteinExistence type="predicted"/>
<dbReference type="EMBL" id="BSDS01000001">
    <property type="protein sequence ID" value="GLI38188.1"/>
    <property type="molecule type" value="Genomic_DNA"/>
</dbReference>
<feature type="transmembrane region" description="Helical" evidence="6">
    <location>
        <begin position="161"/>
        <end position="180"/>
    </location>
</feature>
<comment type="subcellular location">
    <subcellularLocation>
        <location evidence="1">Cell membrane</location>
        <topology evidence="1">Multi-pass membrane protein</topology>
    </subcellularLocation>
</comment>
<dbReference type="AlphaFoldDB" id="A0A9W6LBR6"/>
<protein>
    <recommendedName>
        <fullName evidence="7">Cytochrome b561 bacterial/Ni-hydrogenase domain-containing protein</fullName>
    </recommendedName>
</protein>
<reference evidence="8" key="1">
    <citation type="submission" date="2022-12" db="EMBL/GenBank/DDBJ databases">
        <title>Reference genome sequencing for broad-spectrum identification of bacterial and archaeal isolates by mass spectrometry.</title>
        <authorList>
            <person name="Sekiguchi Y."/>
            <person name="Tourlousse D.M."/>
        </authorList>
    </citation>
    <scope>NUCLEOTIDE SEQUENCE</scope>
    <source>
        <strain evidence="8">H2</strain>
    </source>
</reference>
<dbReference type="Pfam" id="PF01292">
    <property type="entry name" value="Ni_hydr_CYTB"/>
    <property type="match status" value="1"/>
</dbReference>
<evidence type="ECO:0000313" key="9">
    <source>
        <dbReference type="Proteomes" id="UP001144352"/>
    </source>
</evidence>
<dbReference type="InterPro" id="IPR011577">
    <property type="entry name" value="Cyt_b561_bac/Ni-Hgenase"/>
</dbReference>
<dbReference type="Proteomes" id="UP001144352">
    <property type="component" value="Unassembled WGS sequence"/>
</dbReference>
<evidence type="ECO:0000256" key="6">
    <source>
        <dbReference type="SAM" id="Phobius"/>
    </source>
</evidence>
<evidence type="ECO:0000256" key="4">
    <source>
        <dbReference type="ARBA" id="ARBA00022989"/>
    </source>
</evidence>
<keyword evidence="2" id="KW-1003">Cell membrane</keyword>
<evidence type="ECO:0000259" key="7">
    <source>
        <dbReference type="Pfam" id="PF01292"/>
    </source>
</evidence>
<evidence type="ECO:0000256" key="5">
    <source>
        <dbReference type="ARBA" id="ARBA00023136"/>
    </source>
</evidence>
<evidence type="ECO:0000256" key="3">
    <source>
        <dbReference type="ARBA" id="ARBA00022692"/>
    </source>
</evidence>
<organism evidence="8 9">
    <name type="scientific">Geobacter hydrogenophilus</name>
    <dbReference type="NCBI Taxonomy" id="40983"/>
    <lineage>
        <taxon>Bacteria</taxon>
        <taxon>Pseudomonadati</taxon>
        <taxon>Thermodesulfobacteriota</taxon>
        <taxon>Desulfuromonadia</taxon>
        <taxon>Geobacterales</taxon>
        <taxon>Geobacteraceae</taxon>
        <taxon>Geobacter</taxon>
    </lineage>
</organism>
<evidence type="ECO:0000256" key="1">
    <source>
        <dbReference type="ARBA" id="ARBA00004651"/>
    </source>
</evidence>
<feature type="domain" description="Cytochrome b561 bacterial/Ni-hydrogenase" evidence="7">
    <location>
        <begin position="14"/>
        <end position="190"/>
    </location>
</feature>
<dbReference type="InterPro" id="IPR016174">
    <property type="entry name" value="Di-haem_cyt_TM"/>
</dbReference>
<accession>A0A9W6LBR6</accession>
<keyword evidence="3 6" id="KW-0812">Transmembrane</keyword>
<feature type="transmembrane region" description="Helical" evidence="6">
    <location>
        <begin position="53"/>
        <end position="72"/>
    </location>
</feature>
<sequence>MATTKEYAAEVPLSVFAIAVHLGLASFGIAAWLTGSLADDYKKAEHTGFTLHSWIGMGLASFILLRVLLGMWGPRHLRFTQWVPYTKERLQCVREDIMGLLRLRLPERPLHEGLAGLVQTLGLLVFLLLALSGGFLFFTLVPGQKATGLIHAVKEVHETGQFLIPIFLSMHGGAVIVHALRGRHLWRKMLFLKEPQGAPFPGDARVNQAESGVP</sequence>
<keyword evidence="5 6" id="KW-0472">Membrane</keyword>
<dbReference type="GO" id="GO:0009055">
    <property type="term" value="F:electron transfer activity"/>
    <property type="evidence" value="ECO:0007669"/>
    <property type="project" value="InterPro"/>
</dbReference>
<comment type="caution">
    <text evidence="8">The sequence shown here is derived from an EMBL/GenBank/DDBJ whole genome shotgun (WGS) entry which is preliminary data.</text>
</comment>
<keyword evidence="9" id="KW-1185">Reference proteome</keyword>
<dbReference type="GO" id="GO:0022904">
    <property type="term" value="P:respiratory electron transport chain"/>
    <property type="evidence" value="ECO:0007669"/>
    <property type="project" value="InterPro"/>
</dbReference>
<feature type="transmembrane region" description="Helical" evidence="6">
    <location>
        <begin position="12"/>
        <end position="33"/>
    </location>
</feature>
<dbReference type="GO" id="GO:0005886">
    <property type="term" value="C:plasma membrane"/>
    <property type="evidence" value="ECO:0007669"/>
    <property type="project" value="UniProtKB-SubCell"/>
</dbReference>